<keyword evidence="1" id="KW-0812">Transmembrane</keyword>
<evidence type="ECO:0000313" key="2">
    <source>
        <dbReference type="EMBL" id="TNN42023.1"/>
    </source>
</evidence>
<dbReference type="Proteomes" id="UP000314294">
    <property type="component" value="Unassembled WGS sequence"/>
</dbReference>
<feature type="transmembrane region" description="Helical" evidence="1">
    <location>
        <begin position="12"/>
        <end position="29"/>
    </location>
</feature>
<proteinExistence type="predicted"/>
<organism evidence="2 3">
    <name type="scientific">Liparis tanakae</name>
    <name type="common">Tanaka's snailfish</name>
    <dbReference type="NCBI Taxonomy" id="230148"/>
    <lineage>
        <taxon>Eukaryota</taxon>
        <taxon>Metazoa</taxon>
        <taxon>Chordata</taxon>
        <taxon>Craniata</taxon>
        <taxon>Vertebrata</taxon>
        <taxon>Euteleostomi</taxon>
        <taxon>Actinopterygii</taxon>
        <taxon>Neopterygii</taxon>
        <taxon>Teleostei</taxon>
        <taxon>Neoteleostei</taxon>
        <taxon>Acanthomorphata</taxon>
        <taxon>Eupercaria</taxon>
        <taxon>Perciformes</taxon>
        <taxon>Cottioidei</taxon>
        <taxon>Cottales</taxon>
        <taxon>Liparidae</taxon>
        <taxon>Liparis</taxon>
    </lineage>
</organism>
<accession>A0A4Z2FMM9</accession>
<sequence length="127" mass="14135">MDKRVEQTWMRLEVVILPSVLFILIIFLINEVDKMPGCQSKGLFRLSLVLFNVALPSSVQSHPYPVVHGAFEFPKPPHTHPPQCPGSGHPFPVLYSPRPDGPPACSSWQPNSHGRIRMTGAAEIRTT</sequence>
<evidence type="ECO:0000256" key="1">
    <source>
        <dbReference type="SAM" id="Phobius"/>
    </source>
</evidence>
<keyword evidence="1" id="KW-1133">Transmembrane helix</keyword>
<keyword evidence="3" id="KW-1185">Reference proteome</keyword>
<comment type="caution">
    <text evidence="2">The sequence shown here is derived from an EMBL/GenBank/DDBJ whole genome shotgun (WGS) entry which is preliminary data.</text>
</comment>
<reference evidence="2 3" key="1">
    <citation type="submission" date="2019-03" db="EMBL/GenBank/DDBJ databases">
        <title>First draft genome of Liparis tanakae, snailfish: a comprehensive survey of snailfish specific genes.</title>
        <authorList>
            <person name="Kim W."/>
            <person name="Song I."/>
            <person name="Jeong J.-H."/>
            <person name="Kim D."/>
            <person name="Kim S."/>
            <person name="Ryu S."/>
            <person name="Song J.Y."/>
            <person name="Lee S.K."/>
        </authorList>
    </citation>
    <scope>NUCLEOTIDE SEQUENCE [LARGE SCALE GENOMIC DNA]</scope>
    <source>
        <tissue evidence="2">Muscle</tissue>
    </source>
</reference>
<evidence type="ECO:0000313" key="3">
    <source>
        <dbReference type="Proteomes" id="UP000314294"/>
    </source>
</evidence>
<dbReference type="EMBL" id="SRLO01001066">
    <property type="protein sequence ID" value="TNN42023.1"/>
    <property type="molecule type" value="Genomic_DNA"/>
</dbReference>
<keyword evidence="1" id="KW-0472">Membrane</keyword>
<name>A0A4Z2FMM9_9TELE</name>
<dbReference type="AlphaFoldDB" id="A0A4Z2FMM9"/>
<gene>
    <name evidence="2" type="ORF">EYF80_047797</name>
</gene>
<protein>
    <submittedName>
        <fullName evidence="2">Uncharacterized protein</fullName>
    </submittedName>
</protein>